<dbReference type="OrthoDB" id="4772757at2759"/>
<dbReference type="Pfam" id="PF12796">
    <property type="entry name" value="Ank_2"/>
    <property type="match status" value="2"/>
</dbReference>
<dbReference type="InterPro" id="IPR036770">
    <property type="entry name" value="Ankyrin_rpt-contain_sf"/>
</dbReference>
<dbReference type="SMART" id="SM00248">
    <property type="entry name" value="ANK"/>
    <property type="match status" value="4"/>
</dbReference>
<dbReference type="Proteomes" id="UP000664521">
    <property type="component" value="Unassembled WGS sequence"/>
</dbReference>
<evidence type="ECO:0008006" key="6">
    <source>
        <dbReference type="Google" id="ProtNLM"/>
    </source>
</evidence>
<keyword evidence="5" id="KW-1185">Reference proteome</keyword>
<keyword evidence="2 3" id="KW-0040">ANK repeat</keyword>
<name>A0A8H3FPD2_9LECA</name>
<sequence>MEAKLKGELGDLLYDACQKGDLEAVKGTICQLQASNPTYEPPFPSILHGAISKDRANVVKYCLDHSTPVTAEMMRIILINKAKDVYKLLLDTNAIDVNYYIPWFGDILSNAATHDDFEMATICLCHGADPNANLVDEHMSILAAVAELASVDMARLLLKHGARLGGSGAIVKAAEAGKLEMVRVLLEEGADVNEVGIEHPTDPRYKEDMGTALHRAVVEGHEEIVRFLLAHEAVVSSEDPLGRTPLALAMDTGNDVICSLLREQSGSS</sequence>
<gene>
    <name evidence="4" type="ORF">HETSPECPRED_006792</name>
</gene>
<feature type="repeat" description="ANK" evidence="3">
    <location>
        <begin position="208"/>
        <end position="240"/>
    </location>
</feature>
<dbReference type="PANTHER" id="PTHR24198:SF165">
    <property type="entry name" value="ANKYRIN REPEAT-CONTAINING PROTEIN-RELATED"/>
    <property type="match status" value="1"/>
</dbReference>
<dbReference type="PROSITE" id="PS50088">
    <property type="entry name" value="ANK_REPEAT"/>
    <property type="match status" value="2"/>
</dbReference>
<dbReference type="InterPro" id="IPR002110">
    <property type="entry name" value="Ankyrin_rpt"/>
</dbReference>
<organism evidence="4 5">
    <name type="scientific">Heterodermia speciosa</name>
    <dbReference type="NCBI Taxonomy" id="116794"/>
    <lineage>
        <taxon>Eukaryota</taxon>
        <taxon>Fungi</taxon>
        <taxon>Dikarya</taxon>
        <taxon>Ascomycota</taxon>
        <taxon>Pezizomycotina</taxon>
        <taxon>Lecanoromycetes</taxon>
        <taxon>OSLEUM clade</taxon>
        <taxon>Lecanoromycetidae</taxon>
        <taxon>Caliciales</taxon>
        <taxon>Physciaceae</taxon>
        <taxon>Heterodermia</taxon>
    </lineage>
</organism>
<evidence type="ECO:0000256" key="2">
    <source>
        <dbReference type="ARBA" id="ARBA00023043"/>
    </source>
</evidence>
<evidence type="ECO:0000256" key="1">
    <source>
        <dbReference type="ARBA" id="ARBA00022737"/>
    </source>
</evidence>
<dbReference type="EMBL" id="CAJPDS010000047">
    <property type="protein sequence ID" value="CAF9928276.1"/>
    <property type="molecule type" value="Genomic_DNA"/>
</dbReference>
<proteinExistence type="predicted"/>
<dbReference type="Gene3D" id="1.25.40.20">
    <property type="entry name" value="Ankyrin repeat-containing domain"/>
    <property type="match status" value="2"/>
</dbReference>
<evidence type="ECO:0000313" key="4">
    <source>
        <dbReference type="EMBL" id="CAF9928276.1"/>
    </source>
</evidence>
<evidence type="ECO:0000313" key="5">
    <source>
        <dbReference type="Proteomes" id="UP000664521"/>
    </source>
</evidence>
<dbReference type="SUPFAM" id="SSF48403">
    <property type="entry name" value="Ankyrin repeat"/>
    <property type="match status" value="1"/>
</dbReference>
<dbReference type="AlphaFoldDB" id="A0A8H3FPD2"/>
<comment type="caution">
    <text evidence="4">The sequence shown here is derived from an EMBL/GenBank/DDBJ whole genome shotgun (WGS) entry which is preliminary data.</text>
</comment>
<dbReference type="PROSITE" id="PS50297">
    <property type="entry name" value="ANK_REP_REGION"/>
    <property type="match status" value="2"/>
</dbReference>
<reference evidence="4" key="1">
    <citation type="submission" date="2021-03" db="EMBL/GenBank/DDBJ databases">
        <authorList>
            <person name="Tagirdzhanova G."/>
        </authorList>
    </citation>
    <scope>NUCLEOTIDE SEQUENCE</scope>
</reference>
<dbReference type="PANTHER" id="PTHR24198">
    <property type="entry name" value="ANKYRIN REPEAT AND PROTEIN KINASE DOMAIN-CONTAINING PROTEIN"/>
    <property type="match status" value="1"/>
</dbReference>
<feature type="repeat" description="ANK" evidence="3">
    <location>
        <begin position="165"/>
        <end position="197"/>
    </location>
</feature>
<accession>A0A8H3FPD2</accession>
<evidence type="ECO:0000256" key="3">
    <source>
        <dbReference type="PROSITE-ProRule" id="PRU00023"/>
    </source>
</evidence>
<protein>
    <recommendedName>
        <fullName evidence="6">Ankyrin</fullName>
    </recommendedName>
</protein>
<keyword evidence="1" id="KW-0677">Repeat</keyword>